<evidence type="ECO:0000313" key="3">
    <source>
        <dbReference type="Proteomes" id="UP000664357"/>
    </source>
</evidence>
<reference evidence="2 3" key="1">
    <citation type="submission" date="2021-03" db="EMBL/GenBank/DDBJ databases">
        <authorList>
            <person name="Gilmore M.S."/>
            <person name="Schwartzman J."/>
            <person name="Van Tyne D."/>
            <person name="Martin M."/>
            <person name="Earl A.M."/>
            <person name="Manson A.L."/>
            <person name="Straub T."/>
            <person name="Salamzade R."/>
            <person name="Saavedra J."/>
            <person name="Lebreton F."/>
            <person name="Prichula J."/>
            <person name="Schaufler K."/>
            <person name="Gaca A."/>
            <person name="Sgardioli B."/>
            <person name="Wagenaar J."/>
            <person name="Strong T."/>
        </authorList>
    </citation>
    <scope>NUCLEOTIDE SEQUENCE [LARGE SCALE GENOMIC DNA]</scope>
    <source>
        <strain evidence="2 3">665A</strain>
    </source>
</reference>
<evidence type="ECO:0000256" key="1">
    <source>
        <dbReference type="SAM" id="Phobius"/>
    </source>
</evidence>
<gene>
    <name evidence="2" type="ORF">JZO67_004384</name>
</gene>
<reference evidence="2 3" key="2">
    <citation type="submission" date="2024-02" db="EMBL/GenBank/DDBJ databases">
        <title>The Genome Sequence of Enterococcus sp. DIV0159.</title>
        <authorList>
            <person name="Earl A."/>
            <person name="Manson A."/>
            <person name="Gilmore M."/>
            <person name="Sanders J."/>
            <person name="Shea T."/>
            <person name="Howe W."/>
            <person name="Livny J."/>
            <person name="Cuomo C."/>
            <person name="Neafsey D."/>
            <person name="Birren B."/>
        </authorList>
    </citation>
    <scope>NUCLEOTIDE SEQUENCE [LARGE SCALE GENOMIC DNA]</scope>
    <source>
        <strain evidence="2 3">665A</strain>
    </source>
</reference>
<dbReference type="Proteomes" id="UP000664357">
    <property type="component" value="Unassembled WGS sequence"/>
</dbReference>
<evidence type="ECO:0000313" key="2">
    <source>
        <dbReference type="EMBL" id="MEO1772402.1"/>
    </source>
</evidence>
<comment type="caution">
    <text evidence="2">The sequence shown here is derived from an EMBL/GenBank/DDBJ whole genome shotgun (WGS) entry which is preliminary data.</text>
</comment>
<keyword evidence="1" id="KW-0812">Transmembrane</keyword>
<feature type="transmembrane region" description="Helical" evidence="1">
    <location>
        <begin position="116"/>
        <end position="149"/>
    </location>
</feature>
<accession>A0ABV0EYR1</accession>
<keyword evidence="1" id="KW-0472">Membrane</keyword>
<sequence>MTKLLSLTTEVLWQIKRNSTISFSNLSFGLLFSLLFNLLGRVYLVLAKAKLENQKDLDPLSLVDTQQQLILFLSILQLLTLAAILTAAVLGTLYYSTIFTKHFLASKEEFMIKKYLGAFSWYVSLPLFLETWLVLMVGFGLGIKVIRLLYQVVADHSGQTLRSYLIQPVYFIEAVELPLFAALTVIPFLLTLSAHRKIRTY</sequence>
<proteinExistence type="predicted"/>
<dbReference type="EMBL" id="JAFREL020000004">
    <property type="protein sequence ID" value="MEO1772402.1"/>
    <property type="molecule type" value="Genomic_DNA"/>
</dbReference>
<feature type="transmembrane region" description="Helical" evidence="1">
    <location>
        <begin position="26"/>
        <end position="49"/>
    </location>
</feature>
<feature type="transmembrane region" description="Helical" evidence="1">
    <location>
        <begin position="169"/>
        <end position="192"/>
    </location>
</feature>
<protein>
    <recommendedName>
        <fullName evidence="4">FtsX-like permease family protein</fullName>
    </recommendedName>
</protein>
<name>A0ABV0EYR1_9ENTE</name>
<organism evidence="2 3">
    <name type="scientific">Candidatus Enterococcus ferrettii</name>
    <dbReference type="NCBI Taxonomy" id="2815324"/>
    <lineage>
        <taxon>Bacteria</taxon>
        <taxon>Bacillati</taxon>
        <taxon>Bacillota</taxon>
        <taxon>Bacilli</taxon>
        <taxon>Lactobacillales</taxon>
        <taxon>Enterococcaceae</taxon>
        <taxon>Enterococcus</taxon>
    </lineage>
</organism>
<evidence type="ECO:0008006" key="4">
    <source>
        <dbReference type="Google" id="ProtNLM"/>
    </source>
</evidence>
<keyword evidence="3" id="KW-1185">Reference proteome</keyword>
<feature type="transmembrane region" description="Helical" evidence="1">
    <location>
        <begin position="69"/>
        <end position="95"/>
    </location>
</feature>
<dbReference type="RefSeq" id="WP_207705447.1">
    <property type="nucleotide sequence ID" value="NZ_JAFREL020000004.1"/>
</dbReference>
<keyword evidence="1" id="KW-1133">Transmembrane helix</keyword>